<name>A0ABT3A8W6_9ALTE</name>
<evidence type="ECO:0000256" key="2">
    <source>
        <dbReference type="ARBA" id="ARBA00019012"/>
    </source>
</evidence>
<sequence length="227" mass="24454">MKYLAIDTATEACSVALSVEGKIQAEFEICPQAHSQKLLPMVEGVLKDNNVALTELDFLAFGRGPGSFTGVRIATGMLQGLALGSERPVVAVSTLAAMAQQAFDETEATCCVAAIDARMDEVYFAIFDKVDGLARCIGEEAVLSPQDAVKLLPDEAFIQVGTGWEAYTELQVASQFASSSSILYPSAEHMLKLAEADFVKGIALSVEQIEPVYLRDKVTWKKLPGRE</sequence>
<evidence type="ECO:0000256" key="1">
    <source>
        <dbReference type="ARBA" id="ARBA00010493"/>
    </source>
</evidence>
<keyword evidence="5" id="KW-0012">Acyltransferase</keyword>
<keyword evidence="6" id="KW-1185">Reference proteome</keyword>
<comment type="similarity">
    <text evidence="1">Belongs to the KAE1 / TsaD family. TsaB subfamily.</text>
</comment>
<evidence type="ECO:0000313" key="5">
    <source>
        <dbReference type="EMBL" id="MCV2885094.1"/>
    </source>
</evidence>
<accession>A0ABT3A8W6</accession>
<dbReference type="InterPro" id="IPR000905">
    <property type="entry name" value="Gcp-like_dom"/>
</dbReference>
<dbReference type="PANTHER" id="PTHR11735:SF11">
    <property type="entry name" value="TRNA THREONYLCARBAMOYLADENOSINE BIOSYNTHESIS PROTEIN TSAB"/>
    <property type="match status" value="1"/>
</dbReference>
<feature type="domain" description="Gcp-like" evidence="4">
    <location>
        <begin position="28"/>
        <end position="217"/>
    </location>
</feature>
<dbReference type="InterPro" id="IPR043129">
    <property type="entry name" value="ATPase_NBD"/>
</dbReference>
<reference evidence="5 6" key="1">
    <citation type="submission" date="2022-10" db="EMBL/GenBank/DDBJ databases">
        <title>Aestuariibacter sp. AA17 isolated from Montipora capitata coral fragment.</title>
        <authorList>
            <person name="Emsley S.A."/>
            <person name="Pfannmuller K.M."/>
            <person name="Loughran R.M."/>
            <person name="Shlafstein M."/>
            <person name="Papke E."/>
            <person name="Saw J.H."/>
            <person name="Ushijima B."/>
            <person name="Videau P."/>
        </authorList>
    </citation>
    <scope>NUCLEOTIDE SEQUENCE [LARGE SCALE GENOMIC DNA]</scope>
    <source>
        <strain evidence="5 6">AA17</strain>
    </source>
</reference>
<comment type="caution">
    <text evidence="5">The sequence shown here is derived from an EMBL/GenBank/DDBJ whole genome shotgun (WGS) entry which is preliminary data.</text>
</comment>
<dbReference type="RefSeq" id="WP_263712386.1">
    <property type="nucleotide sequence ID" value="NZ_JAOWKX010000005.1"/>
</dbReference>
<protein>
    <recommendedName>
        <fullName evidence="2">tRNA threonylcarbamoyladenosine biosynthesis protein TsaB</fullName>
    </recommendedName>
    <alternativeName>
        <fullName evidence="3">t(6)A37 threonylcarbamoyladenosine biosynthesis protein TsaB</fullName>
    </alternativeName>
</protein>
<keyword evidence="5" id="KW-0808">Transferase</keyword>
<evidence type="ECO:0000256" key="3">
    <source>
        <dbReference type="ARBA" id="ARBA00032446"/>
    </source>
</evidence>
<dbReference type="PANTHER" id="PTHR11735">
    <property type="entry name" value="TRNA N6-ADENOSINE THREONYLCARBAMOYLTRANSFERASE"/>
    <property type="match status" value="1"/>
</dbReference>
<dbReference type="Gene3D" id="3.30.420.40">
    <property type="match status" value="2"/>
</dbReference>
<proteinExistence type="inferred from homology"/>
<dbReference type="Pfam" id="PF00814">
    <property type="entry name" value="TsaD"/>
    <property type="match status" value="1"/>
</dbReference>
<organism evidence="5 6">
    <name type="scientific">Fluctibacter corallii</name>
    <dbReference type="NCBI Taxonomy" id="2984329"/>
    <lineage>
        <taxon>Bacteria</taxon>
        <taxon>Pseudomonadati</taxon>
        <taxon>Pseudomonadota</taxon>
        <taxon>Gammaproteobacteria</taxon>
        <taxon>Alteromonadales</taxon>
        <taxon>Alteromonadaceae</taxon>
        <taxon>Fluctibacter</taxon>
    </lineage>
</organism>
<dbReference type="NCBIfam" id="TIGR03725">
    <property type="entry name" value="T6A_YeaZ"/>
    <property type="match status" value="1"/>
</dbReference>
<dbReference type="CDD" id="cd24032">
    <property type="entry name" value="ASKHA_NBD_TsaB"/>
    <property type="match status" value="1"/>
</dbReference>
<dbReference type="InterPro" id="IPR022496">
    <property type="entry name" value="T6A_TsaB"/>
</dbReference>
<dbReference type="EMBL" id="JAOWKX010000005">
    <property type="protein sequence ID" value="MCV2885094.1"/>
    <property type="molecule type" value="Genomic_DNA"/>
</dbReference>
<evidence type="ECO:0000313" key="6">
    <source>
        <dbReference type="Proteomes" id="UP001652504"/>
    </source>
</evidence>
<evidence type="ECO:0000259" key="4">
    <source>
        <dbReference type="Pfam" id="PF00814"/>
    </source>
</evidence>
<dbReference type="GO" id="GO:0061711">
    <property type="term" value="F:tRNA N(6)-L-threonylcarbamoyladenine synthase activity"/>
    <property type="evidence" value="ECO:0007669"/>
    <property type="project" value="UniProtKB-EC"/>
</dbReference>
<gene>
    <name evidence="5" type="primary">tsaB</name>
    <name evidence="5" type="ORF">OE749_10365</name>
</gene>
<dbReference type="Proteomes" id="UP001652504">
    <property type="component" value="Unassembled WGS sequence"/>
</dbReference>
<dbReference type="SUPFAM" id="SSF53067">
    <property type="entry name" value="Actin-like ATPase domain"/>
    <property type="match status" value="2"/>
</dbReference>